<dbReference type="RefSeq" id="XP_003738957.1">
    <property type="nucleotide sequence ID" value="XM_003738909.1"/>
</dbReference>
<evidence type="ECO:0000256" key="8">
    <source>
        <dbReference type="ARBA" id="ARBA00037040"/>
    </source>
</evidence>
<comment type="subcellular location">
    <subcellularLocation>
        <location evidence="1">Nucleus</location>
    </subcellularLocation>
</comment>
<evidence type="ECO:0000256" key="5">
    <source>
        <dbReference type="ARBA" id="ARBA00022737"/>
    </source>
</evidence>
<reference evidence="12" key="1">
    <citation type="submission" date="2025-08" db="UniProtKB">
        <authorList>
            <consortium name="RefSeq"/>
        </authorList>
    </citation>
    <scope>IDENTIFICATION</scope>
</reference>
<keyword evidence="4" id="KW-0747">Spliceosome</keyword>
<sequence>MEAERNQRMPKVAKVKNKTPAEVQITAEQLLREAKERELEIVPPPPKQKISDPEELAEYRLKKRKGFEDNIRKNRGVIANWLKYASWEESQKEIQRARSVYERALDVDSRNVTVWLKYAEMEMKNKQINHARNIWDRAVSILPRVNQFWYKYTYMEEMVGNIAGCRQIFQRWMEWKPEEQAWLTYIKFEMRYKEVDQARNIYEHFILVHAEVKNWIRYAKFEEQNTSPEKARTIFERAIEFFGDEYMNEELFLAFAKFEEKQREHDRVRVIYKYALDRLPKDNTQNLYRAHCTHEKKFGSKDAIENVIFSKRKLQYEQKIEEDPFDYDNWFDYLRLLEAEEQLDLDFIRDVYERAIANIPQFIEKRHWRRYIYLWIYYAIFEELVAEDLERTRAVYKGALSIIPHKAFTFAKVWIMAAHFEVRQKDLPKARKLLGTSIGLCPKPKLFRSYIELEIEVREFDRCRILYEKFILFSPEKSTTWVKFAELECILGDIDRARAIYEIAVNQPQLDMPEVVWKGYIDFEMEQRNFDATRDLYERLLDRTSHVKVWVSYGRFAGSHFDHDSARKVFERAEKTLREQTKEERCVLIEAWYQYEQQVGDAEWIAKVKKMLPQKVKKRRRIINEDGSDGGWEEYYDYVFETDEEARPHLKLLERARAWKKQETGQAE</sequence>
<dbReference type="FunFam" id="1.25.40.10:FF:000796">
    <property type="entry name" value="Crooked neck pre-mRNA splicing factor 1"/>
    <property type="match status" value="1"/>
</dbReference>
<dbReference type="PANTHER" id="PTHR11246:SF3">
    <property type="entry name" value="CROOKED NECK-LIKE PROTEIN 1"/>
    <property type="match status" value="1"/>
</dbReference>
<proteinExistence type="inferred from homology"/>
<dbReference type="GO" id="GO:0000974">
    <property type="term" value="C:Prp19 complex"/>
    <property type="evidence" value="ECO:0007669"/>
    <property type="project" value="TreeGrafter"/>
</dbReference>
<evidence type="ECO:0000259" key="10">
    <source>
        <dbReference type="Pfam" id="PF23233"/>
    </source>
</evidence>
<keyword evidence="11" id="KW-1185">Reference proteome</keyword>
<comment type="function">
    <text evidence="8">Involved in pre-mRNA splicing and cell cycle progression. Required for the spliceosome assembly and initiation of the DNA replication.</text>
</comment>
<dbReference type="FunFam" id="1.25.40.10:FF:000075">
    <property type="entry name" value="Crooked neck pre-mRNA-splicing factor 1"/>
    <property type="match status" value="1"/>
</dbReference>
<dbReference type="Gene3D" id="1.25.40.10">
    <property type="entry name" value="Tetratricopeptide repeat domain"/>
    <property type="match status" value="3"/>
</dbReference>
<dbReference type="Pfam" id="PF23233">
    <property type="entry name" value="HAT_Syf1_CNRKL1_N"/>
    <property type="match status" value="1"/>
</dbReference>
<dbReference type="AlphaFoldDB" id="A0AAJ6QNT4"/>
<keyword evidence="7" id="KW-0539">Nucleus</keyword>
<evidence type="ECO:0000313" key="12">
    <source>
        <dbReference type="RefSeq" id="XP_003738957.1"/>
    </source>
</evidence>
<organism evidence="11 12">
    <name type="scientific">Galendromus occidentalis</name>
    <name type="common">western predatory mite</name>
    <dbReference type="NCBI Taxonomy" id="34638"/>
    <lineage>
        <taxon>Eukaryota</taxon>
        <taxon>Metazoa</taxon>
        <taxon>Ecdysozoa</taxon>
        <taxon>Arthropoda</taxon>
        <taxon>Chelicerata</taxon>
        <taxon>Arachnida</taxon>
        <taxon>Acari</taxon>
        <taxon>Parasitiformes</taxon>
        <taxon>Mesostigmata</taxon>
        <taxon>Gamasina</taxon>
        <taxon>Phytoseioidea</taxon>
        <taxon>Phytoseiidae</taxon>
        <taxon>Typhlodrominae</taxon>
        <taxon>Galendromus</taxon>
    </lineage>
</organism>
<feature type="domain" description="Pre-mRNA-splicing factor Syf1/CRNKL1-like C-terminal HAT-repeats" evidence="9">
    <location>
        <begin position="445"/>
        <end position="536"/>
    </location>
</feature>
<evidence type="ECO:0000256" key="6">
    <source>
        <dbReference type="ARBA" id="ARBA00023187"/>
    </source>
</evidence>
<dbReference type="GeneID" id="100900097"/>
<evidence type="ECO:0000313" key="11">
    <source>
        <dbReference type="Proteomes" id="UP000694867"/>
    </source>
</evidence>
<dbReference type="SMART" id="SM00386">
    <property type="entry name" value="HAT"/>
    <property type="match status" value="14"/>
</dbReference>
<dbReference type="InterPro" id="IPR045075">
    <property type="entry name" value="Syf1-like"/>
</dbReference>
<dbReference type="GO" id="GO:0071014">
    <property type="term" value="C:post-mRNA release spliceosomal complex"/>
    <property type="evidence" value="ECO:0007669"/>
    <property type="project" value="TreeGrafter"/>
</dbReference>
<evidence type="ECO:0000256" key="3">
    <source>
        <dbReference type="ARBA" id="ARBA00022664"/>
    </source>
</evidence>
<dbReference type="Pfam" id="PF23231">
    <property type="entry name" value="HAT_Syf1_CNRKL1_C"/>
    <property type="match status" value="1"/>
</dbReference>
<evidence type="ECO:0000256" key="2">
    <source>
        <dbReference type="ARBA" id="ARBA00008644"/>
    </source>
</evidence>
<dbReference type="InterPro" id="IPR003107">
    <property type="entry name" value="HAT"/>
</dbReference>
<dbReference type="InterPro" id="IPR055430">
    <property type="entry name" value="HAT_Syf1_CNRKL1_C"/>
</dbReference>
<keyword evidence="3" id="KW-0507">mRNA processing</keyword>
<dbReference type="KEGG" id="goe:100900097"/>
<dbReference type="CTD" id="12935"/>
<dbReference type="GO" id="GO:0000245">
    <property type="term" value="P:spliceosomal complex assembly"/>
    <property type="evidence" value="ECO:0007669"/>
    <property type="project" value="TreeGrafter"/>
</dbReference>
<dbReference type="GO" id="GO:0071007">
    <property type="term" value="C:U2-type catalytic step 2 spliceosome"/>
    <property type="evidence" value="ECO:0007669"/>
    <property type="project" value="TreeGrafter"/>
</dbReference>
<dbReference type="FunFam" id="1.25.40.10:FF:000306">
    <property type="entry name" value="Cell cycle control protein cwf4"/>
    <property type="match status" value="1"/>
</dbReference>
<dbReference type="Proteomes" id="UP000694867">
    <property type="component" value="Unplaced"/>
</dbReference>
<gene>
    <name evidence="12" type="primary">LOC100900097</name>
</gene>
<dbReference type="PANTHER" id="PTHR11246">
    <property type="entry name" value="PRE-MRNA SPLICING FACTOR"/>
    <property type="match status" value="1"/>
</dbReference>
<feature type="domain" description="Pre-mRNA-splicing factor Syf1-like N-terminal HAT-repeats" evidence="10">
    <location>
        <begin position="66"/>
        <end position="210"/>
    </location>
</feature>
<accession>A0AAJ6QNT4</accession>
<keyword evidence="6" id="KW-0508">mRNA splicing</keyword>
<evidence type="ECO:0000256" key="1">
    <source>
        <dbReference type="ARBA" id="ARBA00004123"/>
    </source>
</evidence>
<dbReference type="GO" id="GO:0071011">
    <property type="term" value="C:precatalytic spliceosome"/>
    <property type="evidence" value="ECO:0007669"/>
    <property type="project" value="TreeGrafter"/>
</dbReference>
<protein>
    <submittedName>
        <fullName evidence="12">Crooked neck-like protein 1</fullName>
    </submittedName>
</protein>
<dbReference type="InterPro" id="IPR055433">
    <property type="entry name" value="HAT_Syf1-like_N"/>
</dbReference>
<dbReference type="SUPFAM" id="SSF48452">
    <property type="entry name" value="TPR-like"/>
    <property type="match status" value="1"/>
</dbReference>
<keyword evidence="5" id="KW-0677">Repeat</keyword>
<name>A0AAJ6QNT4_9ACAR</name>
<evidence type="ECO:0000256" key="4">
    <source>
        <dbReference type="ARBA" id="ARBA00022728"/>
    </source>
</evidence>
<evidence type="ECO:0000256" key="7">
    <source>
        <dbReference type="ARBA" id="ARBA00023242"/>
    </source>
</evidence>
<comment type="similarity">
    <text evidence="2">Belongs to the crooked-neck family.</text>
</comment>
<evidence type="ECO:0000259" key="9">
    <source>
        <dbReference type="Pfam" id="PF23231"/>
    </source>
</evidence>
<dbReference type="InterPro" id="IPR011990">
    <property type="entry name" value="TPR-like_helical_dom_sf"/>
</dbReference>